<evidence type="ECO:0000313" key="2">
    <source>
        <dbReference type="Proteomes" id="UP000295627"/>
    </source>
</evidence>
<organism evidence="1 2">
    <name type="scientific">Mycobacteroides franklinii</name>
    <dbReference type="NCBI Taxonomy" id="948102"/>
    <lineage>
        <taxon>Bacteria</taxon>
        <taxon>Bacillati</taxon>
        <taxon>Actinomycetota</taxon>
        <taxon>Actinomycetes</taxon>
        <taxon>Mycobacteriales</taxon>
        <taxon>Mycobacteriaceae</taxon>
        <taxon>Mycobacteroides</taxon>
    </lineage>
</organism>
<dbReference type="AlphaFoldDB" id="A0A4R5PG53"/>
<dbReference type="GO" id="GO:0003677">
    <property type="term" value="F:DNA binding"/>
    <property type="evidence" value="ECO:0007669"/>
    <property type="project" value="UniProtKB-KW"/>
</dbReference>
<dbReference type="EMBL" id="RXLR01000006">
    <property type="protein sequence ID" value="TDH25370.1"/>
    <property type="molecule type" value="Genomic_DNA"/>
</dbReference>
<name>A0A4R5PG53_9MYCO</name>
<sequence length="96" mass="10951">MTATSPRMETFSLTEVADAALPKHWKHPERWLRERLNRGELVGYRLGREWRFTREQLDALIAKYTNVATPAPTVAPVPEPSAVGLSPRTRRRLLSA</sequence>
<dbReference type="Proteomes" id="UP000295627">
    <property type="component" value="Unassembled WGS sequence"/>
</dbReference>
<keyword evidence="1" id="KW-0238">DNA-binding</keyword>
<dbReference type="RefSeq" id="WP_062912826.1">
    <property type="nucleotide sequence ID" value="NZ_MAFQ01000015.1"/>
</dbReference>
<reference evidence="1 2" key="1">
    <citation type="journal article" date="2019" name="Sci. Rep.">
        <title>Extended insight into the Mycobacterium chelonae-abscessus complex through whole genome sequencing of Mycobacterium salmoniphilum outbreak and Mycobacterium salmoniphilum-like strains.</title>
        <authorList>
            <person name="Behra P.R.K."/>
            <person name="Das S."/>
            <person name="Pettersson B.M.F."/>
            <person name="Shirreff L."/>
            <person name="DuCote T."/>
            <person name="Jacobsson K.G."/>
            <person name="Ennis D.G."/>
            <person name="Kirsebom L.A."/>
        </authorList>
    </citation>
    <scope>NUCLEOTIDE SEQUENCE [LARGE SCALE GENOMIC DNA]</scope>
    <source>
        <strain evidence="1 2">DSM 45524</strain>
    </source>
</reference>
<accession>A0A4R5PG53</accession>
<gene>
    <name evidence="1" type="ORF">EJ571_01820</name>
</gene>
<protein>
    <submittedName>
        <fullName evidence="1">DNA-binding protein</fullName>
    </submittedName>
</protein>
<proteinExistence type="predicted"/>
<evidence type="ECO:0000313" key="1">
    <source>
        <dbReference type="EMBL" id="TDH25370.1"/>
    </source>
</evidence>
<comment type="caution">
    <text evidence="1">The sequence shown here is derived from an EMBL/GenBank/DDBJ whole genome shotgun (WGS) entry which is preliminary data.</text>
</comment>